<dbReference type="PANTHER" id="PTHR12589">
    <property type="entry name" value="PYRUVOYL TETRAHYDROBIOPTERIN SYNTHASE"/>
    <property type="match status" value="1"/>
</dbReference>
<evidence type="ECO:0000256" key="1">
    <source>
        <dbReference type="ARBA" id="ARBA00001947"/>
    </source>
</evidence>
<dbReference type="GO" id="GO:0070497">
    <property type="term" value="F:6-carboxytetrahydropterin synthase activity"/>
    <property type="evidence" value="ECO:0007669"/>
    <property type="project" value="UniProtKB-EC"/>
</dbReference>
<evidence type="ECO:0000256" key="3">
    <source>
        <dbReference type="ARBA" id="ARBA00022833"/>
    </source>
</evidence>
<proteinExistence type="predicted"/>
<dbReference type="InterPro" id="IPR038418">
    <property type="entry name" value="6-PTP_synth/QueD_sf"/>
</dbReference>
<reference evidence="5" key="1">
    <citation type="submission" date="2014-09" db="EMBL/GenBank/DDBJ databases">
        <authorList>
            <person name="Probst J Alexander"/>
        </authorList>
    </citation>
    <scope>NUCLEOTIDE SEQUENCE</scope>
</reference>
<evidence type="ECO:0000256" key="4">
    <source>
        <dbReference type="ARBA" id="ARBA00023239"/>
    </source>
</evidence>
<dbReference type="Pfam" id="PF01242">
    <property type="entry name" value="PTPS"/>
    <property type="match status" value="1"/>
</dbReference>
<dbReference type="SUPFAM" id="SSF55620">
    <property type="entry name" value="Tetrahydrobiopterin biosynthesis enzymes-like"/>
    <property type="match status" value="1"/>
</dbReference>
<protein>
    <submittedName>
        <fullName evidence="5">Putative 6-carboxy-5,6,7,8-tetrahydropterin synthase</fullName>
        <ecNumber evidence="5">4.1.2.50</ecNumber>
    </submittedName>
</protein>
<evidence type="ECO:0000256" key="2">
    <source>
        <dbReference type="ARBA" id="ARBA00022723"/>
    </source>
</evidence>
<evidence type="ECO:0000313" key="5">
    <source>
        <dbReference type="EMBL" id="CEG13452.1"/>
    </source>
</evidence>
<name>A0A098EBT3_9ZZZZ</name>
<dbReference type="EC" id="4.1.2.50" evidence="5"/>
<dbReference type="Gene3D" id="3.30.479.10">
    <property type="entry name" value="6-pyruvoyl tetrahydropterin synthase/QueD"/>
    <property type="match status" value="1"/>
</dbReference>
<keyword evidence="3" id="KW-0862">Zinc</keyword>
<dbReference type="AlphaFoldDB" id="A0A098EBT3"/>
<dbReference type="EMBL" id="CCXY01000330">
    <property type="protein sequence ID" value="CEG13452.1"/>
    <property type="molecule type" value="Genomic_DNA"/>
</dbReference>
<organism evidence="5">
    <name type="scientific">groundwater metagenome</name>
    <dbReference type="NCBI Taxonomy" id="717931"/>
    <lineage>
        <taxon>unclassified sequences</taxon>
        <taxon>metagenomes</taxon>
        <taxon>ecological metagenomes</taxon>
    </lineage>
</organism>
<keyword evidence="4 5" id="KW-0456">Lyase</keyword>
<gene>
    <name evidence="5" type="ORF">MSIBF_A3960003</name>
</gene>
<accession>A0A098EBT3</accession>
<keyword evidence="2" id="KW-0479">Metal-binding</keyword>
<dbReference type="InterPro" id="IPR007115">
    <property type="entry name" value="6-PTP_synth/QueD"/>
</dbReference>
<dbReference type="PANTHER" id="PTHR12589:SF7">
    <property type="entry name" value="6-PYRUVOYL TETRAHYDROBIOPTERIN SYNTHASE"/>
    <property type="match status" value="1"/>
</dbReference>
<comment type="cofactor">
    <cofactor evidence="1">
        <name>Zn(2+)</name>
        <dbReference type="ChEBI" id="CHEBI:29105"/>
    </cofactor>
</comment>
<dbReference type="GO" id="GO:0046872">
    <property type="term" value="F:metal ion binding"/>
    <property type="evidence" value="ECO:0007669"/>
    <property type="project" value="UniProtKB-KW"/>
</dbReference>
<sequence>MQYVEISTDFSAAHFLESEFIHGHNFKVKVKFYGNSGNDGMVVDFDKAKDTLDEICNKFDHKVMLSESSVDSNITDKIKVRKKTYDIAKEDIVFLPISATTAEYVAEYIAKKLKEKFKTQNLKISVELEENYESSATFFV</sequence>